<reference evidence="1 2" key="1">
    <citation type="journal article" date="2021" name="Nat. Commun.">
        <title>Genetic determinants of endophytism in the Arabidopsis root mycobiome.</title>
        <authorList>
            <person name="Mesny F."/>
            <person name="Miyauchi S."/>
            <person name="Thiergart T."/>
            <person name="Pickel B."/>
            <person name="Atanasova L."/>
            <person name="Karlsson M."/>
            <person name="Huettel B."/>
            <person name="Barry K.W."/>
            <person name="Haridas S."/>
            <person name="Chen C."/>
            <person name="Bauer D."/>
            <person name="Andreopoulos W."/>
            <person name="Pangilinan J."/>
            <person name="LaButti K."/>
            <person name="Riley R."/>
            <person name="Lipzen A."/>
            <person name="Clum A."/>
            <person name="Drula E."/>
            <person name="Henrissat B."/>
            <person name="Kohler A."/>
            <person name="Grigoriev I.V."/>
            <person name="Martin F.M."/>
            <person name="Hacquard S."/>
        </authorList>
    </citation>
    <scope>NUCLEOTIDE SEQUENCE [LARGE SCALE GENOMIC DNA]</scope>
    <source>
        <strain evidence="1 2">MPI-SDFR-AT-0079</strain>
    </source>
</reference>
<organism evidence="1 2">
    <name type="scientific">Chaetomium tenue</name>
    <dbReference type="NCBI Taxonomy" id="1854479"/>
    <lineage>
        <taxon>Eukaryota</taxon>
        <taxon>Fungi</taxon>
        <taxon>Dikarya</taxon>
        <taxon>Ascomycota</taxon>
        <taxon>Pezizomycotina</taxon>
        <taxon>Sordariomycetes</taxon>
        <taxon>Sordariomycetidae</taxon>
        <taxon>Sordariales</taxon>
        <taxon>Chaetomiaceae</taxon>
        <taxon>Chaetomium</taxon>
    </lineage>
</organism>
<proteinExistence type="predicted"/>
<name>A0ACB7PEK6_9PEZI</name>
<sequence length="925" mass="99476">MAAMDYDYTGTSFINLCSGITHLPEYCGTESTLDLDQRMLLALLLYGPTPTPSPSYLADEDLLQKLTAAFFRKYVIQLINGGLTVPTSETISGTLTGTEDQLTVRPLAAHCMAAAFALSMVLAAVLAAITPRGGILPRAPNTIAGMATDLATTRHDWERWTSAAAIKSRMERETRIGIEGALDQESRLIVPWLWRPHPLRTRHAGPALPVSSHARNPSSKIPIIIHPFTRYAVTIAVVTLIIVLEAVQQRARARDGVEGIAEITAGDTFFNYLWSYGPAIAVLLLSSYQTSLDFTMRSRQPLKSMCGQRGASHSSSVCLNMIDRLPPATLITEIRTGSVVALSATAASILASFLAVFSASLYSIKTIELSLPNRVQLLDSFAPYLGREYEVSEWGLVAAPLILTKNMSYPAFTYENLVFPTLGLEHPFAGNQTGDAGLPHALDAPFNVAAQIPGVQSRLNCRFYDSSEMISGLRPESPRWMVEIPGATVIHDYEFNKGQTCTISVFSSNNSDFALGVSGVSIEESQDGDPRGDGRPWMDNCATDYLYVWGTASPTANGSSLAVYGCNETIEAVEVAVNLLGPDLRIDPSNRPRIVDGTQAAITALRPNKTFSLAGLNWRESSEDTYLHILGSQTMLASDLVKVDEFFRLLTTPGSPASLPLSSLTNLTQKHRVAEAIHRQHGIIRAQSLNADYRRPRNIPGTIKLGGNLTNNVNDPNYDFVLATVTDPLGRTRLMQDPTSTRVLQALLAAILLLSAAGWVGGTGAGTWSRRIGRLASGFGFGCGSVAPVGDGHAAAAAGERVVWGLSLTCIADVMALLVGSEVFDVLPDASGRGGQGGGDIVEALRGLRFKLGWVNVEHERGGWGEPLEMDAGADRAGKVDKKDGGTIVVETKVRESENKAGGDRVFTIVVTTEGEDKKYGDVKA</sequence>
<evidence type="ECO:0000313" key="2">
    <source>
        <dbReference type="Proteomes" id="UP000724584"/>
    </source>
</evidence>
<comment type="caution">
    <text evidence="1">The sequence shown here is derived from an EMBL/GenBank/DDBJ whole genome shotgun (WGS) entry which is preliminary data.</text>
</comment>
<keyword evidence="2" id="KW-1185">Reference proteome</keyword>
<dbReference type="EMBL" id="JAGIZQ010000003">
    <property type="protein sequence ID" value="KAH6637271.1"/>
    <property type="molecule type" value="Genomic_DNA"/>
</dbReference>
<gene>
    <name evidence="1" type="ORF">F5144DRAFT_570097</name>
</gene>
<accession>A0ACB7PEK6</accession>
<protein>
    <submittedName>
        <fullName evidence="1">Uncharacterized protein</fullName>
    </submittedName>
</protein>
<evidence type="ECO:0000313" key="1">
    <source>
        <dbReference type="EMBL" id="KAH6637271.1"/>
    </source>
</evidence>
<dbReference type="Proteomes" id="UP000724584">
    <property type="component" value="Unassembled WGS sequence"/>
</dbReference>